<dbReference type="AlphaFoldDB" id="A0A6H0XPB3"/>
<reference evidence="2 3" key="1">
    <citation type="journal article" date="2016" name="Sci. Rep.">
        <title>Peltaster fructicola genome reveals evolution from an invasive phytopathogen to an ectophytic parasite.</title>
        <authorList>
            <person name="Xu C."/>
            <person name="Chen H."/>
            <person name="Gleason M.L."/>
            <person name="Xu J.R."/>
            <person name="Liu H."/>
            <person name="Zhang R."/>
            <person name="Sun G."/>
        </authorList>
    </citation>
    <scope>NUCLEOTIDE SEQUENCE [LARGE SCALE GENOMIC DNA]</scope>
    <source>
        <strain evidence="2 3">LNHT1506</strain>
    </source>
</reference>
<feature type="region of interest" description="Disordered" evidence="1">
    <location>
        <begin position="211"/>
        <end position="236"/>
    </location>
</feature>
<proteinExistence type="predicted"/>
<feature type="region of interest" description="Disordered" evidence="1">
    <location>
        <begin position="1"/>
        <end position="21"/>
    </location>
</feature>
<protein>
    <submittedName>
        <fullName evidence="2">Uncharacterized protein</fullName>
    </submittedName>
</protein>
<dbReference type="Proteomes" id="UP000503462">
    <property type="component" value="Chromosome 2"/>
</dbReference>
<dbReference type="EMBL" id="CP051140">
    <property type="protein sequence ID" value="QIW96601.1"/>
    <property type="molecule type" value="Genomic_DNA"/>
</dbReference>
<accession>A0A6H0XPB3</accession>
<keyword evidence="3" id="KW-1185">Reference proteome</keyword>
<evidence type="ECO:0000313" key="2">
    <source>
        <dbReference type="EMBL" id="QIW96601.1"/>
    </source>
</evidence>
<organism evidence="2 3">
    <name type="scientific">Peltaster fructicola</name>
    <dbReference type="NCBI Taxonomy" id="286661"/>
    <lineage>
        <taxon>Eukaryota</taxon>
        <taxon>Fungi</taxon>
        <taxon>Dikarya</taxon>
        <taxon>Ascomycota</taxon>
        <taxon>Pezizomycotina</taxon>
        <taxon>Dothideomycetes</taxon>
        <taxon>Dothideomycetes incertae sedis</taxon>
        <taxon>Peltaster</taxon>
    </lineage>
</organism>
<feature type="compositionally biased region" description="Basic and acidic residues" evidence="1">
    <location>
        <begin position="1"/>
        <end position="10"/>
    </location>
</feature>
<name>A0A6H0XPB3_9PEZI</name>
<gene>
    <name evidence="2" type="ORF">AMS68_002119</name>
</gene>
<sequence length="320" mass="36303">MSQQEGEDHNSLSAAWHAPYKQRVRPDGSNYHISSCDGNTVSEHRKYVDTEFELLSNSKHGYIADTGSDELLGRIRSDPGITMGDHAVADVPLEHNEEHQEPGGPSPAYEAPFEPRFSGDGVVYFVYFREGHTLSQHRECLGFDLEVAEELSNGYLVKQVSDELLQRIRADRGVTTVKDDIRWLSMEPHESDESDDASEIERRRTRTRRELWCMDPSEDEESSTSSGREEPLGSQQDLRYMSGSPKLWNVYHVTFKLEHTFVDHVRYLGLTPQHIVVTGGYIAEGVSDDLFLNIYQDPGVEMIEGISNRRRSELLSLATV</sequence>
<evidence type="ECO:0000313" key="3">
    <source>
        <dbReference type="Proteomes" id="UP000503462"/>
    </source>
</evidence>
<evidence type="ECO:0000256" key="1">
    <source>
        <dbReference type="SAM" id="MobiDB-lite"/>
    </source>
</evidence>